<comment type="caution">
    <text evidence="6">The sequence shown here is derived from an EMBL/GenBank/DDBJ whole genome shotgun (WGS) entry which is preliminary data.</text>
</comment>
<feature type="domain" description="HTH tetR-type" evidence="5">
    <location>
        <begin position="13"/>
        <end position="73"/>
    </location>
</feature>
<dbReference type="InterPro" id="IPR025996">
    <property type="entry name" value="MT1864/Rv1816-like_C"/>
</dbReference>
<keyword evidence="1" id="KW-0805">Transcription regulation</keyword>
<dbReference type="SUPFAM" id="SSF48498">
    <property type="entry name" value="Tetracyclin repressor-like, C-terminal domain"/>
    <property type="match status" value="1"/>
</dbReference>
<evidence type="ECO:0000256" key="2">
    <source>
        <dbReference type="ARBA" id="ARBA00023125"/>
    </source>
</evidence>
<dbReference type="RefSeq" id="WP_188782659.1">
    <property type="nucleotide sequence ID" value="NZ_BMNI01000001.1"/>
</dbReference>
<dbReference type="SUPFAM" id="SSF46689">
    <property type="entry name" value="Homeodomain-like"/>
    <property type="match status" value="1"/>
</dbReference>
<gene>
    <name evidence="6" type="ORF">GCM10011584_08090</name>
</gene>
<feature type="DNA-binding region" description="H-T-H motif" evidence="4">
    <location>
        <begin position="36"/>
        <end position="55"/>
    </location>
</feature>
<evidence type="ECO:0000313" key="6">
    <source>
        <dbReference type="EMBL" id="GGO86242.1"/>
    </source>
</evidence>
<keyword evidence="3" id="KW-0804">Transcription</keyword>
<dbReference type="Proteomes" id="UP000655410">
    <property type="component" value="Unassembled WGS sequence"/>
</dbReference>
<dbReference type="PANTHER" id="PTHR30055:SF234">
    <property type="entry name" value="HTH-TYPE TRANSCRIPTIONAL REGULATOR BETI"/>
    <property type="match status" value="1"/>
</dbReference>
<evidence type="ECO:0000259" key="5">
    <source>
        <dbReference type="PROSITE" id="PS50977"/>
    </source>
</evidence>
<keyword evidence="7" id="KW-1185">Reference proteome</keyword>
<name>A0ABQ2N937_9ACTN</name>
<evidence type="ECO:0000313" key="7">
    <source>
        <dbReference type="Proteomes" id="UP000655410"/>
    </source>
</evidence>
<reference evidence="7" key="1">
    <citation type="journal article" date="2019" name="Int. J. Syst. Evol. Microbiol.">
        <title>The Global Catalogue of Microorganisms (GCM) 10K type strain sequencing project: providing services to taxonomists for standard genome sequencing and annotation.</title>
        <authorList>
            <consortium name="The Broad Institute Genomics Platform"/>
            <consortium name="The Broad Institute Genome Sequencing Center for Infectious Disease"/>
            <person name="Wu L."/>
            <person name="Ma J."/>
        </authorList>
    </citation>
    <scope>NUCLEOTIDE SEQUENCE [LARGE SCALE GENOMIC DNA]</scope>
    <source>
        <strain evidence="7">CGMCC 4.7371</strain>
    </source>
</reference>
<protein>
    <submittedName>
        <fullName evidence="6">TetR family transcriptional regulator</fullName>
    </submittedName>
</protein>
<dbReference type="InterPro" id="IPR036271">
    <property type="entry name" value="Tet_transcr_reg_TetR-rel_C_sf"/>
</dbReference>
<organism evidence="6 7">
    <name type="scientific">Nocardioides phosphati</name>
    <dbReference type="NCBI Taxonomy" id="1867775"/>
    <lineage>
        <taxon>Bacteria</taxon>
        <taxon>Bacillati</taxon>
        <taxon>Actinomycetota</taxon>
        <taxon>Actinomycetes</taxon>
        <taxon>Propionibacteriales</taxon>
        <taxon>Nocardioidaceae</taxon>
        <taxon>Nocardioides</taxon>
    </lineage>
</organism>
<evidence type="ECO:0000256" key="1">
    <source>
        <dbReference type="ARBA" id="ARBA00023015"/>
    </source>
</evidence>
<proteinExistence type="predicted"/>
<dbReference type="Gene3D" id="1.10.357.10">
    <property type="entry name" value="Tetracycline Repressor, domain 2"/>
    <property type="match status" value="1"/>
</dbReference>
<dbReference type="InterPro" id="IPR001647">
    <property type="entry name" value="HTH_TetR"/>
</dbReference>
<keyword evidence="2 4" id="KW-0238">DNA-binding</keyword>
<evidence type="ECO:0000256" key="3">
    <source>
        <dbReference type="ARBA" id="ARBA00023163"/>
    </source>
</evidence>
<dbReference type="Pfam" id="PF13305">
    <property type="entry name" value="TetR_C_33"/>
    <property type="match status" value="1"/>
</dbReference>
<dbReference type="PROSITE" id="PS50977">
    <property type="entry name" value="HTH_TETR_2"/>
    <property type="match status" value="1"/>
</dbReference>
<dbReference type="Pfam" id="PF00440">
    <property type="entry name" value="TetR_N"/>
    <property type="match status" value="1"/>
</dbReference>
<accession>A0ABQ2N937</accession>
<dbReference type="InterPro" id="IPR050109">
    <property type="entry name" value="HTH-type_TetR-like_transc_reg"/>
</dbReference>
<dbReference type="EMBL" id="BMNI01000001">
    <property type="protein sequence ID" value="GGO86242.1"/>
    <property type="molecule type" value="Genomic_DNA"/>
</dbReference>
<dbReference type="InterPro" id="IPR009057">
    <property type="entry name" value="Homeodomain-like_sf"/>
</dbReference>
<evidence type="ECO:0000256" key="4">
    <source>
        <dbReference type="PROSITE-ProRule" id="PRU00335"/>
    </source>
</evidence>
<dbReference type="PANTHER" id="PTHR30055">
    <property type="entry name" value="HTH-TYPE TRANSCRIPTIONAL REGULATOR RUTR"/>
    <property type="match status" value="1"/>
</dbReference>
<sequence length="228" mass="23692">MAEDTTTAQSPSNGISERLIAATVNLLATQGPGAVKARTVAAEAGMSSMVVYNYFGGVPELMNAVSDHGFEQIGAAFAEIGPSSDPVTDLFTMALTTLAYARANPHLYDAMFGLSTRATYRPSTDKGERRSGHSPAFTAAYAHVIAAAERLGDNGGLVVNDPLAAAGALWSSVHGYITLELANHFSDFDDPVRQVLLPMGVTLCIGLGADPESALASHEAALARVALP</sequence>